<dbReference type="EMBL" id="HBUE01091003">
    <property type="protein sequence ID" value="CAG6481495.1"/>
    <property type="molecule type" value="Transcribed_RNA"/>
</dbReference>
<evidence type="ECO:0000256" key="1">
    <source>
        <dbReference type="SAM" id="Phobius"/>
    </source>
</evidence>
<keyword evidence="1" id="KW-0812">Transmembrane</keyword>
<organism evidence="3">
    <name type="scientific">Culex pipiens</name>
    <name type="common">House mosquito</name>
    <dbReference type="NCBI Taxonomy" id="7175"/>
    <lineage>
        <taxon>Eukaryota</taxon>
        <taxon>Metazoa</taxon>
        <taxon>Ecdysozoa</taxon>
        <taxon>Arthropoda</taxon>
        <taxon>Hexapoda</taxon>
        <taxon>Insecta</taxon>
        <taxon>Pterygota</taxon>
        <taxon>Neoptera</taxon>
        <taxon>Endopterygota</taxon>
        <taxon>Diptera</taxon>
        <taxon>Nematocera</taxon>
        <taxon>Culicoidea</taxon>
        <taxon>Culicidae</taxon>
        <taxon>Culicinae</taxon>
        <taxon>Culicini</taxon>
        <taxon>Culex</taxon>
        <taxon>Culex</taxon>
    </lineage>
</organism>
<keyword evidence="1" id="KW-0472">Membrane</keyword>
<feature type="signal peptide" evidence="2">
    <location>
        <begin position="1"/>
        <end position="36"/>
    </location>
</feature>
<sequence length="144" mass="16042">MTGEMYTELLLEPGESDLLWLLLLVLFMLETELLEGRPPPPPPLLLVCELIECLSLVELALFRCDALLLVGDLIMLFLDGSIFSEILFSAFMVLMVALFWSLVTNISLQQPQLQLQNGAIFKLLFAGALSFSLFSSRATAVVIY</sequence>
<evidence type="ECO:0000313" key="3">
    <source>
        <dbReference type="EMBL" id="CAG6481495.1"/>
    </source>
</evidence>
<feature type="transmembrane region" description="Helical" evidence="1">
    <location>
        <begin position="123"/>
        <end position="143"/>
    </location>
</feature>
<proteinExistence type="predicted"/>
<accession>A0A8D8BXG5</accession>
<name>A0A8D8BXG5_CULPI</name>
<reference evidence="3" key="1">
    <citation type="submission" date="2021-05" db="EMBL/GenBank/DDBJ databases">
        <authorList>
            <person name="Alioto T."/>
            <person name="Alioto T."/>
            <person name="Gomez Garrido J."/>
        </authorList>
    </citation>
    <scope>NUCLEOTIDE SEQUENCE</scope>
</reference>
<keyword evidence="2" id="KW-0732">Signal</keyword>
<dbReference type="AlphaFoldDB" id="A0A8D8BXG5"/>
<feature type="chain" id="PRO_5034807937" evidence="2">
    <location>
        <begin position="37"/>
        <end position="144"/>
    </location>
</feature>
<evidence type="ECO:0000256" key="2">
    <source>
        <dbReference type="SAM" id="SignalP"/>
    </source>
</evidence>
<feature type="transmembrane region" description="Helical" evidence="1">
    <location>
        <begin position="82"/>
        <end position="103"/>
    </location>
</feature>
<protein>
    <submittedName>
        <fullName evidence="3">(northern house mosquito) hypothetical protein</fullName>
    </submittedName>
</protein>
<keyword evidence="1" id="KW-1133">Transmembrane helix</keyword>